<evidence type="ECO:0000256" key="6">
    <source>
        <dbReference type="SAM" id="Phobius"/>
    </source>
</evidence>
<evidence type="ECO:0000256" key="5">
    <source>
        <dbReference type="ARBA" id="ARBA00023136"/>
    </source>
</evidence>
<dbReference type="EMBL" id="JAZHYN010000026">
    <property type="protein sequence ID" value="MEF3366878.1"/>
    <property type="molecule type" value="Genomic_DNA"/>
</dbReference>
<dbReference type="PANTHER" id="PTHR30250:SF11">
    <property type="entry name" value="O-ANTIGEN TRANSPORTER-RELATED"/>
    <property type="match status" value="1"/>
</dbReference>
<keyword evidence="8" id="KW-1185">Reference proteome</keyword>
<evidence type="ECO:0000313" key="7">
    <source>
        <dbReference type="EMBL" id="MEF3366878.1"/>
    </source>
</evidence>
<feature type="transmembrane region" description="Helical" evidence="6">
    <location>
        <begin position="101"/>
        <end position="123"/>
    </location>
</feature>
<dbReference type="Pfam" id="PF13440">
    <property type="entry name" value="Polysacc_synt_3"/>
    <property type="match status" value="1"/>
</dbReference>
<evidence type="ECO:0000256" key="4">
    <source>
        <dbReference type="ARBA" id="ARBA00022989"/>
    </source>
</evidence>
<dbReference type="InterPro" id="IPR050833">
    <property type="entry name" value="Poly_Biosynth_Transport"/>
</dbReference>
<feature type="transmembrane region" description="Helical" evidence="6">
    <location>
        <begin position="279"/>
        <end position="300"/>
    </location>
</feature>
<organism evidence="7 8">
    <name type="scientific">Methylocystis borbori</name>
    <dbReference type="NCBI Taxonomy" id="3118750"/>
    <lineage>
        <taxon>Bacteria</taxon>
        <taxon>Pseudomonadati</taxon>
        <taxon>Pseudomonadota</taxon>
        <taxon>Alphaproteobacteria</taxon>
        <taxon>Hyphomicrobiales</taxon>
        <taxon>Methylocystaceae</taxon>
        <taxon>Methylocystis</taxon>
    </lineage>
</organism>
<feature type="transmembrane region" description="Helical" evidence="6">
    <location>
        <begin position="434"/>
        <end position="455"/>
    </location>
</feature>
<protein>
    <submittedName>
        <fullName evidence="7">Oligosaccharide flippase family protein</fullName>
    </submittedName>
</protein>
<reference evidence="7 8" key="1">
    <citation type="submission" date="2024-02" db="EMBL/GenBank/DDBJ databases">
        <authorList>
            <person name="Grouzdev D."/>
        </authorList>
    </citation>
    <scope>NUCLEOTIDE SEQUENCE [LARGE SCALE GENOMIC DNA]</scope>
    <source>
        <strain evidence="7 8">9N</strain>
    </source>
</reference>
<evidence type="ECO:0000313" key="8">
    <source>
        <dbReference type="Proteomes" id="UP001350748"/>
    </source>
</evidence>
<name>A0ABU7XK03_9HYPH</name>
<keyword evidence="4 6" id="KW-1133">Transmembrane helix</keyword>
<comment type="caution">
    <text evidence="7">The sequence shown here is derived from an EMBL/GenBank/DDBJ whole genome shotgun (WGS) entry which is preliminary data.</text>
</comment>
<dbReference type="Proteomes" id="UP001350748">
    <property type="component" value="Unassembled WGS sequence"/>
</dbReference>
<feature type="transmembrane region" description="Helical" evidence="6">
    <location>
        <begin position="378"/>
        <end position="398"/>
    </location>
</feature>
<evidence type="ECO:0000256" key="1">
    <source>
        <dbReference type="ARBA" id="ARBA00004651"/>
    </source>
</evidence>
<feature type="transmembrane region" description="Helical" evidence="6">
    <location>
        <begin position="351"/>
        <end position="372"/>
    </location>
</feature>
<keyword evidence="5 6" id="KW-0472">Membrane</keyword>
<feature type="transmembrane region" description="Helical" evidence="6">
    <location>
        <begin position="7"/>
        <end position="26"/>
    </location>
</feature>
<feature type="transmembrane region" description="Helical" evidence="6">
    <location>
        <begin position="410"/>
        <end position="428"/>
    </location>
</feature>
<feature type="transmembrane region" description="Helical" evidence="6">
    <location>
        <begin position="320"/>
        <end position="339"/>
    </location>
</feature>
<feature type="transmembrane region" description="Helical" evidence="6">
    <location>
        <begin position="72"/>
        <end position="95"/>
    </location>
</feature>
<comment type="subcellular location">
    <subcellularLocation>
        <location evidence="1">Cell membrane</location>
        <topology evidence="1">Multi-pass membrane protein</topology>
    </subcellularLocation>
</comment>
<proteinExistence type="predicted"/>
<dbReference type="RefSeq" id="WP_332081901.1">
    <property type="nucleotide sequence ID" value="NZ_JAZHYN010000026.1"/>
</dbReference>
<feature type="transmembrane region" description="Helical" evidence="6">
    <location>
        <begin position="144"/>
        <end position="177"/>
    </location>
</feature>
<dbReference type="PANTHER" id="PTHR30250">
    <property type="entry name" value="PST FAMILY PREDICTED COLANIC ACID TRANSPORTER"/>
    <property type="match status" value="1"/>
</dbReference>
<keyword evidence="3 6" id="KW-0812">Transmembrane</keyword>
<evidence type="ECO:0000256" key="2">
    <source>
        <dbReference type="ARBA" id="ARBA00022475"/>
    </source>
</evidence>
<keyword evidence="2" id="KW-1003">Cell membrane</keyword>
<sequence length="475" mass="50327">MNVLLAFLANTIANFIIGLMVAKFLGPEEFGRFALAFSIAVVVQTALYDWLRLSATRFYSQRTRDREPAVRSTLDAAFIGVTLFLAFATALYALIGPPLDFQSGLILLALATAVANGLFDYCTALVRARFHDSAYVRLMLAKNALALAFIGGGAFFFHAAAVALAGGVASLFGTVFLGRGALLDPGADIRAASRANARDLAGYSAPIVTAHLLYQAMPLAARSIVASVFGFAETGQFALAYDLGLRAVQALGSALDVLLFQIAVATHERDGADRAKEQVARNMGVVVAFLLPACAGLWFVMPSIEQLIVPAQYRGPFGHYLRLLLPGLFAMGVLLFGVNPVFQIDKKTTPLIVAALAAVGFGLALLFLLPWGEDASNLAIAQGGAYLAALATTIYFALRAQPVWPSFWDMFAALVATGVMSIALVPLSDMTPGFIALAIQILVGAAVYGALTFAFDIAGLRTLGAAWLSLCLSRR</sequence>
<evidence type="ECO:0000256" key="3">
    <source>
        <dbReference type="ARBA" id="ARBA00022692"/>
    </source>
</evidence>
<accession>A0ABU7XK03</accession>
<feature type="transmembrane region" description="Helical" evidence="6">
    <location>
        <begin position="32"/>
        <end position="51"/>
    </location>
</feature>
<gene>
    <name evidence="7" type="ORF">V3H18_10075</name>
</gene>